<name>A0A5N5IAG2_9ROSA</name>
<keyword evidence="1" id="KW-0732">Signal</keyword>
<organism evidence="3 4">
    <name type="scientific">Pyrus ussuriensis x Pyrus communis</name>
    <dbReference type="NCBI Taxonomy" id="2448454"/>
    <lineage>
        <taxon>Eukaryota</taxon>
        <taxon>Viridiplantae</taxon>
        <taxon>Streptophyta</taxon>
        <taxon>Embryophyta</taxon>
        <taxon>Tracheophyta</taxon>
        <taxon>Spermatophyta</taxon>
        <taxon>Magnoliopsida</taxon>
        <taxon>eudicotyledons</taxon>
        <taxon>Gunneridae</taxon>
        <taxon>Pentapetalae</taxon>
        <taxon>rosids</taxon>
        <taxon>fabids</taxon>
        <taxon>Rosales</taxon>
        <taxon>Rosaceae</taxon>
        <taxon>Amygdaloideae</taxon>
        <taxon>Maleae</taxon>
        <taxon>Pyrus</taxon>
    </lineage>
</organism>
<dbReference type="GO" id="GO:0005886">
    <property type="term" value="C:plasma membrane"/>
    <property type="evidence" value="ECO:0007669"/>
    <property type="project" value="TreeGrafter"/>
</dbReference>
<feature type="signal peptide" evidence="1">
    <location>
        <begin position="1"/>
        <end position="26"/>
    </location>
</feature>
<dbReference type="AlphaFoldDB" id="A0A5N5IAG2"/>
<protein>
    <recommendedName>
        <fullName evidence="2">Phytocyanin domain-containing protein</fullName>
    </recommendedName>
</protein>
<dbReference type="SUPFAM" id="SSF49503">
    <property type="entry name" value="Cupredoxins"/>
    <property type="match status" value="1"/>
</dbReference>
<reference evidence="4" key="2">
    <citation type="submission" date="2019-10" db="EMBL/GenBank/DDBJ databases">
        <title>A de novo genome assembly of a pear dwarfing rootstock.</title>
        <authorList>
            <person name="Wang F."/>
            <person name="Wang J."/>
            <person name="Li S."/>
            <person name="Zhang Y."/>
            <person name="Fang M."/>
            <person name="Ma L."/>
            <person name="Zhao Y."/>
            <person name="Jiang S."/>
        </authorList>
    </citation>
    <scope>NUCLEOTIDE SEQUENCE [LARGE SCALE GENOMIC DNA]</scope>
</reference>
<dbReference type="InterPro" id="IPR008972">
    <property type="entry name" value="Cupredoxin"/>
</dbReference>
<sequence length="117" mass="13195">MFGRRSSVGAVIGIGVLCLFLQRGDEQGWDLYPEVNNWGKDKHFKPGDVLIFKYSNPLFRVAGVDGEGYERCKSKEHLKKLYETGNDRVVLEKGSSYFICDVMDYCGYGMRIAVKAG</sequence>
<comment type="caution">
    <text evidence="3">The sequence shown here is derived from an EMBL/GenBank/DDBJ whole genome shotgun (WGS) entry which is preliminary data.</text>
</comment>
<dbReference type="InterPro" id="IPR039391">
    <property type="entry name" value="Phytocyanin-like"/>
</dbReference>
<dbReference type="PROSITE" id="PS51485">
    <property type="entry name" value="PHYTOCYANIN"/>
    <property type="match status" value="1"/>
</dbReference>
<dbReference type="Proteomes" id="UP000327157">
    <property type="component" value="Chromosome 6"/>
</dbReference>
<evidence type="ECO:0000259" key="2">
    <source>
        <dbReference type="PROSITE" id="PS51485"/>
    </source>
</evidence>
<evidence type="ECO:0000313" key="3">
    <source>
        <dbReference type="EMBL" id="KAB2632444.1"/>
    </source>
</evidence>
<feature type="domain" description="Phytocyanin" evidence="2">
    <location>
        <begin position="19"/>
        <end position="117"/>
    </location>
</feature>
<proteinExistence type="predicted"/>
<reference evidence="3 4" key="1">
    <citation type="submission" date="2019-09" db="EMBL/GenBank/DDBJ databases">
        <authorList>
            <person name="Ou C."/>
        </authorList>
    </citation>
    <scope>NUCLEOTIDE SEQUENCE [LARGE SCALE GENOMIC DNA]</scope>
    <source>
        <strain evidence="3">S2</strain>
        <tissue evidence="3">Leaf</tissue>
    </source>
</reference>
<dbReference type="PANTHER" id="PTHR33021">
    <property type="entry name" value="BLUE COPPER PROTEIN"/>
    <property type="match status" value="1"/>
</dbReference>
<reference evidence="3 4" key="3">
    <citation type="submission" date="2019-11" db="EMBL/GenBank/DDBJ databases">
        <title>A de novo genome assembly of a pear dwarfing rootstock.</title>
        <authorList>
            <person name="Wang F."/>
            <person name="Wang J."/>
            <person name="Li S."/>
            <person name="Zhang Y."/>
            <person name="Fang M."/>
            <person name="Ma L."/>
            <person name="Zhao Y."/>
            <person name="Jiang S."/>
        </authorList>
    </citation>
    <scope>NUCLEOTIDE SEQUENCE [LARGE SCALE GENOMIC DNA]</scope>
    <source>
        <strain evidence="3">S2</strain>
        <tissue evidence="3">Leaf</tissue>
    </source>
</reference>
<dbReference type="Gene3D" id="2.60.40.420">
    <property type="entry name" value="Cupredoxins - blue copper proteins"/>
    <property type="match status" value="1"/>
</dbReference>
<accession>A0A5N5IAG2</accession>
<dbReference type="Pfam" id="PF02298">
    <property type="entry name" value="Cu_bind_like"/>
    <property type="match status" value="1"/>
</dbReference>
<gene>
    <name evidence="3" type="ORF">D8674_028691</name>
</gene>
<dbReference type="InterPro" id="IPR003245">
    <property type="entry name" value="Phytocyanin_dom"/>
</dbReference>
<dbReference type="EMBL" id="SMOL01000120">
    <property type="protein sequence ID" value="KAB2632444.1"/>
    <property type="molecule type" value="Genomic_DNA"/>
</dbReference>
<keyword evidence="4" id="KW-1185">Reference proteome</keyword>
<dbReference type="PANTHER" id="PTHR33021:SF377">
    <property type="entry name" value="OS02G0731400 PROTEIN"/>
    <property type="match status" value="1"/>
</dbReference>
<evidence type="ECO:0000313" key="4">
    <source>
        <dbReference type="Proteomes" id="UP000327157"/>
    </source>
</evidence>
<dbReference type="OrthoDB" id="2011645at2759"/>
<feature type="chain" id="PRO_5024360498" description="Phytocyanin domain-containing protein" evidence="1">
    <location>
        <begin position="27"/>
        <end position="117"/>
    </location>
</feature>
<dbReference type="GO" id="GO:0009055">
    <property type="term" value="F:electron transfer activity"/>
    <property type="evidence" value="ECO:0007669"/>
    <property type="project" value="InterPro"/>
</dbReference>
<evidence type="ECO:0000256" key="1">
    <source>
        <dbReference type="SAM" id="SignalP"/>
    </source>
</evidence>